<evidence type="ECO:0000313" key="3">
    <source>
        <dbReference type="Proteomes" id="UP001562457"/>
    </source>
</evidence>
<feature type="compositionally biased region" description="Basic residues" evidence="1">
    <location>
        <begin position="35"/>
        <end position="45"/>
    </location>
</feature>
<feature type="region of interest" description="Disordered" evidence="1">
    <location>
        <begin position="35"/>
        <end position="54"/>
    </location>
</feature>
<organism evidence="2 3">
    <name type="scientific">Helicobacter trogontum</name>
    <dbReference type="NCBI Taxonomy" id="50960"/>
    <lineage>
        <taxon>Bacteria</taxon>
        <taxon>Pseudomonadati</taxon>
        <taxon>Campylobacterota</taxon>
        <taxon>Epsilonproteobacteria</taxon>
        <taxon>Campylobacterales</taxon>
        <taxon>Helicobacteraceae</taxon>
        <taxon>Helicobacter</taxon>
    </lineage>
</organism>
<gene>
    <name evidence="2" type="ORF">NHP164001_02760</name>
</gene>
<evidence type="ECO:0000256" key="1">
    <source>
        <dbReference type="SAM" id="MobiDB-lite"/>
    </source>
</evidence>
<evidence type="ECO:0008006" key="4">
    <source>
        <dbReference type="Google" id="ProtNLM"/>
    </source>
</evidence>
<evidence type="ECO:0000313" key="2">
    <source>
        <dbReference type="EMBL" id="GAB0172263.1"/>
    </source>
</evidence>
<protein>
    <recommendedName>
        <fullName evidence="4">BPTI/Kunitz inhibitor domain-containing protein</fullName>
    </recommendedName>
</protein>
<keyword evidence="3" id="KW-1185">Reference proteome</keyword>
<name>A0ABQ0D1S2_9HELI</name>
<sequence>MKTAKNHKCFQYEYGGGADFEACQKECGNYQGSNKYKHDKQRYSRHISSSRSLL</sequence>
<reference evidence="2 3" key="1">
    <citation type="submission" date="2024-06" db="EMBL/GenBank/DDBJ databases">
        <title>Draft genome sequence of Helicobacter trogontum NHP16-4001.</title>
        <authorList>
            <person name="Rimbara E."/>
            <person name="Suzuki M."/>
        </authorList>
    </citation>
    <scope>NUCLEOTIDE SEQUENCE [LARGE SCALE GENOMIC DNA]</scope>
    <source>
        <strain evidence="2 3">NHP16-4001</strain>
    </source>
</reference>
<dbReference type="EMBL" id="BAAFHN010000003">
    <property type="protein sequence ID" value="GAB0172263.1"/>
    <property type="molecule type" value="Genomic_DNA"/>
</dbReference>
<comment type="caution">
    <text evidence="2">The sequence shown here is derived from an EMBL/GenBank/DDBJ whole genome shotgun (WGS) entry which is preliminary data.</text>
</comment>
<proteinExistence type="predicted"/>
<accession>A0ABQ0D1S2</accession>
<dbReference type="Proteomes" id="UP001562457">
    <property type="component" value="Unassembled WGS sequence"/>
</dbReference>